<dbReference type="AlphaFoldDB" id="A0A7W7U596"/>
<evidence type="ECO:0000313" key="2">
    <source>
        <dbReference type="EMBL" id="MBB4985199.1"/>
    </source>
</evidence>
<comment type="caution">
    <text evidence="2">The sequence shown here is derived from an EMBL/GenBank/DDBJ whole genome shotgun (WGS) entry which is preliminary data.</text>
</comment>
<reference evidence="2 3" key="1">
    <citation type="submission" date="2020-08" db="EMBL/GenBank/DDBJ databases">
        <title>Genomic Encyclopedia of Type Strains, Phase III (KMG-III): the genomes of soil and plant-associated and newly described type strains.</title>
        <authorList>
            <person name="Whitman W."/>
        </authorList>
    </citation>
    <scope>NUCLEOTIDE SEQUENCE [LARGE SCALE GENOMIC DNA]</scope>
    <source>
        <strain evidence="2 3">SFB5A</strain>
    </source>
</reference>
<dbReference type="SUPFAM" id="SSF54909">
    <property type="entry name" value="Dimeric alpha+beta barrel"/>
    <property type="match status" value="1"/>
</dbReference>
<dbReference type="Pfam" id="PF03992">
    <property type="entry name" value="ABM"/>
    <property type="match status" value="1"/>
</dbReference>
<keyword evidence="2" id="KW-0503">Monooxygenase</keyword>
<feature type="domain" description="ABM" evidence="1">
    <location>
        <begin position="42"/>
        <end position="131"/>
    </location>
</feature>
<dbReference type="Proteomes" id="UP000582643">
    <property type="component" value="Unassembled WGS sequence"/>
</dbReference>
<keyword evidence="3" id="KW-1185">Reference proteome</keyword>
<dbReference type="GO" id="GO:0004497">
    <property type="term" value="F:monooxygenase activity"/>
    <property type="evidence" value="ECO:0007669"/>
    <property type="project" value="UniProtKB-KW"/>
</dbReference>
<evidence type="ECO:0000313" key="3">
    <source>
        <dbReference type="Proteomes" id="UP000582643"/>
    </source>
</evidence>
<accession>A0A7W7U596</accession>
<dbReference type="InterPro" id="IPR050744">
    <property type="entry name" value="AI-2_Isomerase_LsrG"/>
</dbReference>
<sequence>MSRLNHLCEPVDGVEADRSGIASAPFRHAGVAGERQEADMRKTLLAEFTVLPGSAEHVAELVEDYAVRVREEPGNLAFEVYTKEAAPLAYCIFEVYTDEAAFRAHLAAPYGPPFNAALQPLIEEKESVLTFLSPLDR</sequence>
<evidence type="ECO:0000259" key="1">
    <source>
        <dbReference type="PROSITE" id="PS51725"/>
    </source>
</evidence>
<organism evidence="2 3">
    <name type="scientific">Streptomyces nymphaeiformis</name>
    <dbReference type="NCBI Taxonomy" id="2663842"/>
    <lineage>
        <taxon>Bacteria</taxon>
        <taxon>Bacillati</taxon>
        <taxon>Actinomycetota</taxon>
        <taxon>Actinomycetes</taxon>
        <taxon>Kitasatosporales</taxon>
        <taxon>Streptomycetaceae</taxon>
        <taxon>Streptomyces</taxon>
    </lineage>
</organism>
<protein>
    <submittedName>
        <fullName evidence="2">Quinol monooxygenase YgiN</fullName>
    </submittedName>
</protein>
<dbReference type="PROSITE" id="PS51725">
    <property type="entry name" value="ABM"/>
    <property type="match status" value="1"/>
</dbReference>
<keyword evidence="2" id="KW-0560">Oxidoreductase</keyword>
<name>A0A7W7U596_9ACTN</name>
<gene>
    <name evidence="2" type="ORF">GGE06_006149</name>
</gene>
<proteinExistence type="predicted"/>
<dbReference type="Gene3D" id="3.30.70.100">
    <property type="match status" value="1"/>
</dbReference>
<dbReference type="EMBL" id="JACHJY010000009">
    <property type="protein sequence ID" value="MBB4985199.1"/>
    <property type="molecule type" value="Genomic_DNA"/>
</dbReference>
<dbReference type="PANTHER" id="PTHR33336:SF3">
    <property type="entry name" value="ABM DOMAIN-CONTAINING PROTEIN"/>
    <property type="match status" value="1"/>
</dbReference>
<dbReference type="InterPro" id="IPR007138">
    <property type="entry name" value="ABM_dom"/>
</dbReference>
<dbReference type="PANTHER" id="PTHR33336">
    <property type="entry name" value="QUINOL MONOOXYGENASE YGIN-RELATED"/>
    <property type="match status" value="1"/>
</dbReference>
<dbReference type="InterPro" id="IPR011008">
    <property type="entry name" value="Dimeric_a/b-barrel"/>
</dbReference>